<dbReference type="AlphaFoldDB" id="A0A6J2TVI4"/>
<evidence type="ECO:0000313" key="5">
    <source>
        <dbReference type="Proteomes" id="UP000504634"/>
    </source>
</evidence>
<dbReference type="Gene3D" id="2.40.10.10">
    <property type="entry name" value="Trypsin-like serine proteases"/>
    <property type="match status" value="1"/>
</dbReference>
<dbReference type="InterPro" id="IPR022700">
    <property type="entry name" value="CLIP"/>
</dbReference>
<feature type="region of interest" description="Disordered" evidence="3">
    <location>
        <begin position="147"/>
        <end position="179"/>
    </location>
</feature>
<proteinExistence type="predicted"/>
<feature type="domain" description="Peptidase S1" evidence="4">
    <location>
        <begin position="280"/>
        <end position="546"/>
    </location>
</feature>
<evidence type="ECO:0000256" key="3">
    <source>
        <dbReference type="SAM" id="MobiDB-lite"/>
    </source>
</evidence>
<accession>A0A6J2TVI4</accession>
<evidence type="ECO:0000259" key="4">
    <source>
        <dbReference type="PROSITE" id="PS50240"/>
    </source>
</evidence>
<dbReference type="GO" id="GO:0006508">
    <property type="term" value="P:proteolysis"/>
    <property type="evidence" value="ECO:0007669"/>
    <property type="project" value="InterPro"/>
</dbReference>
<keyword evidence="1" id="KW-0732">Signal</keyword>
<reference evidence="6" key="1">
    <citation type="submission" date="2025-08" db="UniProtKB">
        <authorList>
            <consortium name="RefSeq"/>
        </authorList>
    </citation>
    <scope>IDENTIFICATION</scope>
    <source>
        <strain evidence="6">11010-0011.00</strain>
        <tissue evidence="6">Whole body</tissue>
    </source>
</reference>
<dbReference type="InterPro" id="IPR043504">
    <property type="entry name" value="Peptidase_S1_PA_chymotrypsin"/>
</dbReference>
<dbReference type="SMART" id="SM00680">
    <property type="entry name" value="CLIP"/>
    <property type="match status" value="2"/>
</dbReference>
<dbReference type="InterPro" id="IPR009003">
    <property type="entry name" value="Peptidase_S1_PA"/>
</dbReference>
<dbReference type="GeneID" id="115627584"/>
<dbReference type="OrthoDB" id="7883519at2759"/>
<dbReference type="InterPro" id="IPR001254">
    <property type="entry name" value="Trypsin_dom"/>
</dbReference>
<name>A0A6J2TVI4_DROLE</name>
<dbReference type="SUPFAM" id="SSF50494">
    <property type="entry name" value="Trypsin-like serine proteases"/>
    <property type="match status" value="1"/>
</dbReference>
<sequence length="554" mass="60418">MRCLGLALLGSNAWIVWTVWLIVLCSSAGWCYLNLEIGDPCTTSYRSNCQPIELCSTLKEYIRNGNLTPQTVQTCGYTIRSEKICCPLPQQKNRADTEVTKIPITTTIAPTVLPRTQTSSTTASPVIGRPDWFNIFNTSFDYVNGVERAQSSTRPPRQPAPAPAPTSVPSGPALQTGSPGFLFPGPSSLQLGGPCYAPLYEGICVAISKCESVVQLIDENRLRSDDVPSCQRGTYEEIICCPPLIPIKPRDHFTPSVSSSQAPPLTTLLGIPPRVSDSELTGSTSGFYPQTVQKPSSARALLSHYTHLASLAYANAAYDDFVHRCTAVVLTPQLLLTAVNCAPQTTKRPNHAVFGVADLRDKDEDEDYMVDIEKIVWHRNVLALLQLRNPLLLGRERLPANVSVAPICSHYEYTRLLFKSQLVASAWATSNSSDCALYEQPMRLMLSNACSSVRNADDERGTPPGRFCVAPIRAESGLANGATDTADNCTQCLGHVGSVLHMLRADGTRCVLGVASPAPADCDEQPMYYTSVLDDQFAQFMQQALQQTQQQQQP</sequence>
<dbReference type="PANTHER" id="PTHR24260">
    <property type="match status" value="1"/>
</dbReference>
<dbReference type="Pfam" id="PF00089">
    <property type="entry name" value="Trypsin"/>
    <property type="match status" value="1"/>
</dbReference>
<feature type="compositionally biased region" description="Pro residues" evidence="3">
    <location>
        <begin position="156"/>
        <end position="166"/>
    </location>
</feature>
<dbReference type="InterPro" id="IPR051333">
    <property type="entry name" value="CLIP_Serine_Protease"/>
</dbReference>
<keyword evidence="5" id="KW-1185">Reference proteome</keyword>
<evidence type="ECO:0000256" key="2">
    <source>
        <dbReference type="ARBA" id="ARBA00023157"/>
    </source>
</evidence>
<evidence type="ECO:0000256" key="1">
    <source>
        <dbReference type="ARBA" id="ARBA00022729"/>
    </source>
</evidence>
<evidence type="ECO:0000313" key="6">
    <source>
        <dbReference type="RefSeq" id="XP_030379168.1"/>
    </source>
</evidence>
<dbReference type="RefSeq" id="XP_030379168.1">
    <property type="nucleotide sequence ID" value="XM_030523308.1"/>
</dbReference>
<protein>
    <submittedName>
        <fullName evidence="6">Uncharacterized protein LOC115627584</fullName>
    </submittedName>
</protein>
<dbReference type="Proteomes" id="UP000504634">
    <property type="component" value="Unplaced"/>
</dbReference>
<dbReference type="PROSITE" id="PS50240">
    <property type="entry name" value="TRYPSIN_DOM"/>
    <property type="match status" value="1"/>
</dbReference>
<keyword evidence="2" id="KW-1015">Disulfide bond</keyword>
<gene>
    <name evidence="6" type="primary">LOC115627584</name>
</gene>
<organism evidence="5 6">
    <name type="scientific">Drosophila lebanonensis</name>
    <name type="common">Fruit fly</name>
    <name type="synonym">Scaptodrosophila lebanonensis</name>
    <dbReference type="NCBI Taxonomy" id="7225"/>
    <lineage>
        <taxon>Eukaryota</taxon>
        <taxon>Metazoa</taxon>
        <taxon>Ecdysozoa</taxon>
        <taxon>Arthropoda</taxon>
        <taxon>Hexapoda</taxon>
        <taxon>Insecta</taxon>
        <taxon>Pterygota</taxon>
        <taxon>Neoptera</taxon>
        <taxon>Endopterygota</taxon>
        <taxon>Diptera</taxon>
        <taxon>Brachycera</taxon>
        <taxon>Muscomorpha</taxon>
        <taxon>Ephydroidea</taxon>
        <taxon>Drosophilidae</taxon>
        <taxon>Scaptodrosophila</taxon>
    </lineage>
</organism>
<dbReference type="PANTHER" id="PTHR24260:SF136">
    <property type="entry name" value="GH08193P-RELATED"/>
    <property type="match status" value="1"/>
</dbReference>
<dbReference type="GO" id="GO:0004252">
    <property type="term" value="F:serine-type endopeptidase activity"/>
    <property type="evidence" value="ECO:0007669"/>
    <property type="project" value="InterPro"/>
</dbReference>